<evidence type="ECO:0000256" key="1">
    <source>
        <dbReference type="SAM" id="SignalP"/>
    </source>
</evidence>
<gene>
    <name evidence="2" type="ORF">B0I35DRAFT_508028</name>
</gene>
<evidence type="ECO:0000313" key="3">
    <source>
        <dbReference type="Proteomes" id="UP000813444"/>
    </source>
</evidence>
<dbReference type="CDD" id="cd08983">
    <property type="entry name" value="GH43_Bt3655-like"/>
    <property type="match status" value="1"/>
</dbReference>
<feature type="chain" id="PRO_5035470210" evidence="1">
    <location>
        <begin position="18"/>
        <end position="322"/>
    </location>
</feature>
<accession>A0A8K0SUZ0</accession>
<dbReference type="InterPro" id="IPR050727">
    <property type="entry name" value="GH43_arabinanases"/>
</dbReference>
<keyword evidence="1" id="KW-0732">Signal</keyword>
<organism evidence="2 3">
    <name type="scientific">Stachybotrys elegans</name>
    <dbReference type="NCBI Taxonomy" id="80388"/>
    <lineage>
        <taxon>Eukaryota</taxon>
        <taxon>Fungi</taxon>
        <taxon>Dikarya</taxon>
        <taxon>Ascomycota</taxon>
        <taxon>Pezizomycotina</taxon>
        <taxon>Sordariomycetes</taxon>
        <taxon>Hypocreomycetidae</taxon>
        <taxon>Hypocreales</taxon>
        <taxon>Stachybotryaceae</taxon>
        <taxon>Stachybotrys</taxon>
    </lineage>
</organism>
<sequence>MKFSSVVLGALLGTATAAPAALGKRQQEFTDYLFVYFTGEGTENGEQIYISVSNNNDPSSWTKVGPAGPNAVSTVGTTGVRDPSIIRSPDGSKFYIVATDLWVYPRGWNVGDDYTTNGSKGLVVFESEDLLNWSEGALRMVSPENAGMTWAPDAIWDPSREQYLVHWTSNLIGEGWFIMRSFTSDFVTFSTAEKWLTGAGMDTTVKYDAGSDTYIRISKNGAGELIEQANAPTLDGPWTVIRDGIGEGLPAGEGPLAFQDNSDPSVWHLFIDDYTRGRGYQPFETNDILSATWSASGSITLDQPYRHGYVIGITAEERARLG</sequence>
<dbReference type="EMBL" id="JAGPNK010000002">
    <property type="protein sequence ID" value="KAH7325673.1"/>
    <property type="molecule type" value="Genomic_DNA"/>
</dbReference>
<name>A0A8K0SUZ0_9HYPO</name>
<dbReference type="PANTHER" id="PTHR43301">
    <property type="entry name" value="ARABINAN ENDO-1,5-ALPHA-L-ARABINOSIDASE"/>
    <property type="match status" value="1"/>
</dbReference>
<comment type="caution">
    <text evidence="2">The sequence shown here is derived from an EMBL/GenBank/DDBJ whole genome shotgun (WGS) entry which is preliminary data.</text>
</comment>
<dbReference type="PANTHER" id="PTHR43301:SF3">
    <property type="entry name" value="ARABINAN ENDO-1,5-ALPHA-L-ARABINOSIDASE A-RELATED"/>
    <property type="match status" value="1"/>
</dbReference>
<dbReference type="SUPFAM" id="SSF75005">
    <property type="entry name" value="Arabinanase/levansucrase/invertase"/>
    <property type="match status" value="2"/>
</dbReference>
<dbReference type="Proteomes" id="UP000813444">
    <property type="component" value="Unassembled WGS sequence"/>
</dbReference>
<feature type="signal peptide" evidence="1">
    <location>
        <begin position="1"/>
        <end position="17"/>
    </location>
</feature>
<dbReference type="AlphaFoldDB" id="A0A8K0SUZ0"/>
<keyword evidence="3" id="KW-1185">Reference proteome</keyword>
<proteinExistence type="predicted"/>
<reference evidence="2" key="1">
    <citation type="journal article" date="2021" name="Nat. Commun.">
        <title>Genetic determinants of endophytism in the Arabidopsis root mycobiome.</title>
        <authorList>
            <person name="Mesny F."/>
            <person name="Miyauchi S."/>
            <person name="Thiergart T."/>
            <person name="Pickel B."/>
            <person name="Atanasova L."/>
            <person name="Karlsson M."/>
            <person name="Huettel B."/>
            <person name="Barry K.W."/>
            <person name="Haridas S."/>
            <person name="Chen C."/>
            <person name="Bauer D."/>
            <person name="Andreopoulos W."/>
            <person name="Pangilinan J."/>
            <person name="LaButti K."/>
            <person name="Riley R."/>
            <person name="Lipzen A."/>
            <person name="Clum A."/>
            <person name="Drula E."/>
            <person name="Henrissat B."/>
            <person name="Kohler A."/>
            <person name="Grigoriev I.V."/>
            <person name="Martin F.M."/>
            <person name="Hacquard S."/>
        </authorList>
    </citation>
    <scope>NUCLEOTIDE SEQUENCE</scope>
    <source>
        <strain evidence="2">MPI-CAGE-CH-0235</strain>
    </source>
</reference>
<dbReference type="OrthoDB" id="19657at2759"/>
<protein>
    <submittedName>
        <fullName evidence="2">Endo-1,4-beta-xylanase</fullName>
    </submittedName>
</protein>
<evidence type="ECO:0000313" key="2">
    <source>
        <dbReference type="EMBL" id="KAH7325673.1"/>
    </source>
</evidence>
<dbReference type="InterPro" id="IPR023296">
    <property type="entry name" value="Glyco_hydro_beta-prop_sf"/>
</dbReference>
<dbReference type="Gene3D" id="2.115.10.20">
    <property type="entry name" value="Glycosyl hydrolase domain, family 43"/>
    <property type="match status" value="1"/>
</dbReference>